<sequence length="84" mass="9668">MDGFNYITQLEGDLKACITLCSHEKNAGYWNMRVQLFYENQPAGVASFNLHGYSQEEAESVAKNFNTNAYLMREIDEYLWGDSD</sequence>
<dbReference type="AlphaFoldDB" id="C5BTE6"/>
<accession>C5BTE6</accession>
<evidence type="ECO:0000313" key="1">
    <source>
        <dbReference type="EMBL" id="ACR12242.1"/>
    </source>
</evidence>
<name>C5BTE6_TERTT</name>
<reference evidence="1 2" key="1">
    <citation type="journal article" date="2009" name="PLoS ONE">
        <title>The complete genome of Teredinibacter turnerae T7901: an intracellular endosymbiont of marine wood-boring bivalves (shipworms).</title>
        <authorList>
            <person name="Yang J.C."/>
            <person name="Madupu R."/>
            <person name="Durkin A.S."/>
            <person name="Ekborg N.A."/>
            <person name="Pedamallu C.S."/>
            <person name="Hostetler J.B."/>
            <person name="Radune D."/>
            <person name="Toms B.S."/>
            <person name="Henrissat B."/>
            <person name="Coutinho P.M."/>
            <person name="Schwarz S."/>
            <person name="Field L."/>
            <person name="Trindade-Silva A.E."/>
            <person name="Soares C.A.G."/>
            <person name="Elshahawi S."/>
            <person name="Hanora A."/>
            <person name="Schmidt E.W."/>
            <person name="Haygood M.G."/>
            <person name="Posfai J."/>
            <person name="Benner J."/>
            <person name="Madinger C."/>
            <person name="Nove J."/>
            <person name="Anton B."/>
            <person name="Chaudhary K."/>
            <person name="Foster J."/>
            <person name="Holman A."/>
            <person name="Kumar S."/>
            <person name="Lessard P.A."/>
            <person name="Luyten Y.A."/>
            <person name="Slatko B."/>
            <person name="Wood N."/>
            <person name="Wu B."/>
            <person name="Teplitski M."/>
            <person name="Mougous J.D."/>
            <person name="Ward N."/>
            <person name="Eisen J.A."/>
            <person name="Badger J.H."/>
            <person name="Distel D.L."/>
        </authorList>
    </citation>
    <scope>NUCLEOTIDE SEQUENCE [LARGE SCALE GENOMIC DNA]</scope>
    <source>
        <strain evidence="2">ATCC 39867 / T7901</strain>
    </source>
</reference>
<evidence type="ECO:0000313" key="2">
    <source>
        <dbReference type="Proteomes" id="UP000009080"/>
    </source>
</evidence>
<protein>
    <submittedName>
        <fullName evidence="1">Uncharacterized protein</fullName>
    </submittedName>
</protein>
<organism evidence="1 2">
    <name type="scientific">Teredinibacter turnerae (strain ATCC 39867 / T7901)</name>
    <dbReference type="NCBI Taxonomy" id="377629"/>
    <lineage>
        <taxon>Bacteria</taxon>
        <taxon>Pseudomonadati</taxon>
        <taxon>Pseudomonadota</taxon>
        <taxon>Gammaproteobacteria</taxon>
        <taxon>Cellvibrionales</taxon>
        <taxon>Cellvibrionaceae</taxon>
        <taxon>Teredinibacter</taxon>
    </lineage>
</organism>
<dbReference type="Proteomes" id="UP000009080">
    <property type="component" value="Chromosome"/>
</dbReference>
<dbReference type="GeneID" id="58409255"/>
<dbReference type="OrthoDB" id="6089073at2"/>
<dbReference type="HOGENOM" id="CLU_2380070_0_0_6"/>
<keyword evidence="2" id="KW-1185">Reference proteome</keyword>
<dbReference type="KEGG" id="ttu:TERTU_1576"/>
<dbReference type="STRING" id="377629.TERTU_1576"/>
<dbReference type="RefSeq" id="WP_015818354.1">
    <property type="nucleotide sequence ID" value="NC_012997.1"/>
</dbReference>
<dbReference type="EMBL" id="CP001614">
    <property type="protein sequence ID" value="ACR12242.1"/>
    <property type="molecule type" value="Genomic_DNA"/>
</dbReference>
<dbReference type="eggNOG" id="ENOG5033EK5">
    <property type="taxonomic scope" value="Bacteria"/>
</dbReference>
<gene>
    <name evidence="1" type="ordered locus">TERTU_1576</name>
</gene>
<proteinExistence type="predicted"/>